<evidence type="ECO:0000256" key="2">
    <source>
        <dbReference type="ARBA" id="ARBA00022723"/>
    </source>
</evidence>
<dbReference type="SMART" id="SM00922">
    <property type="entry name" value="MR_MLE"/>
    <property type="match status" value="1"/>
</dbReference>
<dbReference type="Gene3D" id="3.20.20.120">
    <property type="entry name" value="Enolase-like C-terminal domain"/>
    <property type="match status" value="1"/>
</dbReference>
<name>A0ABQ6FJ26_9CHLR</name>
<gene>
    <name evidence="5" type="ORF">KDH_10370</name>
</gene>
<sequence>MKITDVEAIPLRLPNIDDARCDGTQDALIIRVYTDEGFIGLGEVDSSPMVAKAIIDAPPSHSLARGLRTILLGQDPFDVQMLWHKMVEGTIYFGRAGAALQAIAGVDIALWDIVGQATKQPIHKFLGGRYRDRVRAYASAIMPETPEKAYAQVKQLVDQGYTAVKLGWGPLGRVSERLDVELVRAARAGAGEHDLMLDIGLVWNATQARKMIRRFEEFDLFWLEEPLPPGDLTGYARLADSVDTRIAAGEQETTFQGFVDLIEQGHIDVVQPDLARAGGLTPAIRLAQYSYDRNILCVPHAFSTGILVAASLHYVASMPHGQLTEFTVSESPLARDLLAEPFQLEADGTLCVPQAPGLGIHLNEEVLRRYAQVPLRDGA</sequence>
<dbReference type="SFLD" id="SFLDG00179">
    <property type="entry name" value="mandelate_racemase"/>
    <property type="match status" value="1"/>
</dbReference>
<accession>A0ABQ6FJ26</accession>
<organism evidence="5 6">
    <name type="scientific">Dictyobacter halimunensis</name>
    <dbReference type="NCBI Taxonomy" id="3026934"/>
    <lineage>
        <taxon>Bacteria</taxon>
        <taxon>Bacillati</taxon>
        <taxon>Chloroflexota</taxon>
        <taxon>Ktedonobacteria</taxon>
        <taxon>Ktedonobacterales</taxon>
        <taxon>Dictyobacteraceae</taxon>
        <taxon>Dictyobacter</taxon>
    </lineage>
</organism>
<keyword evidence="6" id="KW-1185">Reference proteome</keyword>
<evidence type="ECO:0000256" key="3">
    <source>
        <dbReference type="ARBA" id="ARBA00022842"/>
    </source>
</evidence>
<dbReference type="SUPFAM" id="SSF54826">
    <property type="entry name" value="Enolase N-terminal domain-like"/>
    <property type="match status" value="1"/>
</dbReference>
<keyword evidence="2" id="KW-0479">Metal-binding</keyword>
<dbReference type="Gene3D" id="3.30.390.10">
    <property type="entry name" value="Enolase-like, N-terminal domain"/>
    <property type="match status" value="1"/>
</dbReference>
<proteinExistence type="predicted"/>
<dbReference type="InterPro" id="IPR029065">
    <property type="entry name" value="Enolase_C-like"/>
</dbReference>
<feature type="domain" description="Mandelate racemase/muconate lactonizing enzyme C-terminal" evidence="4">
    <location>
        <begin position="146"/>
        <end position="245"/>
    </location>
</feature>
<dbReference type="InterPro" id="IPR046945">
    <property type="entry name" value="RHMD-like"/>
</dbReference>
<dbReference type="InterPro" id="IPR013342">
    <property type="entry name" value="Mandelate_racemase_C"/>
</dbReference>
<dbReference type="Pfam" id="PF13378">
    <property type="entry name" value="MR_MLE_C"/>
    <property type="match status" value="1"/>
</dbReference>
<dbReference type="PANTHER" id="PTHR13794:SF58">
    <property type="entry name" value="MITOCHONDRIAL ENOLASE SUPERFAMILY MEMBER 1"/>
    <property type="match status" value="1"/>
</dbReference>
<dbReference type="SFLD" id="SFLDS00001">
    <property type="entry name" value="Enolase"/>
    <property type="match status" value="1"/>
</dbReference>
<evidence type="ECO:0000259" key="4">
    <source>
        <dbReference type="SMART" id="SM00922"/>
    </source>
</evidence>
<dbReference type="CDD" id="cd03316">
    <property type="entry name" value="MR_like"/>
    <property type="match status" value="1"/>
</dbReference>
<evidence type="ECO:0000313" key="6">
    <source>
        <dbReference type="Proteomes" id="UP001344906"/>
    </source>
</evidence>
<dbReference type="InterPro" id="IPR029017">
    <property type="entry name" value="Enolase-like_N"/>
</dbReference>
<dbReference type="EMBL" id="BSRI01000001">
    <property type="protein sequence ID" value="GLV54189.1"/>
    <property type="molecule type" value="Genomic_DNA"/>
</dbReference>
<dbReference type="Pfam" id="PF02746">
    <property type="entry name" value="MR_MLE_N"/>
    <property type="match status" value="1"/>
</dbReference>
<dbReference type="SUPFAM" id="SSF51604">
    <property type="entry name" value="Enolase C-terminal domain-like"/>
    <property type="match status" value="1"/>
</dbReference>
<dbReference type="Proteomes" id="UP001344906">
    <property type="component" value="Unassembled WGS sequence"/>
</dbReference>
<comment type="cofactor">
    <cofactor evidence="1">
        <name>Mg(2+)</name>
        <dbReference type="ChEBI" id="CHEBI:18420"/>
    </cofactor>
</comment>
<protein>
    <submittedName>
        <fullName evidence="5">Mandelate racemase</fullName>
    </submittedName>
</protein>
<dbReference type="RefSeq" id="WP_338247896.1">
    <property type="nucleotide sequence ID" value="NZ_BSRI01000001.1"/>
</dbReference>
<keyword evidence="3" id="KW-0460">Magnesium</keyword>
<dbReference type="InterPro" id="IPR013341">
    <property type="entry name" value="Mandelate_racemase_N_dom"/>
</dbReference>
<evidence type="ECO:0000313" key="5">
    <source>
        <dbReference type="EMBL" id="GLV54189.1"/>
    </source>
</evidence>
<dbReference type="PANTHER" id="PTHR13794">
    <property type="entry name" value="ENOLASE SUPERFAMILY, MANDELATE RACEMASE"/>
    <property type="match status" value="1"/>
</dbReference>
<reference evidence="5 6" key="1">
    <citation type="submission" date="2023-02" db="EMBL/GenBank/DDBJ databases">
        <title>Dictyobacter halimunensis sp. nov., a new member of the class Ktedonobacteria from forest soil in a geothermal area.</title>
        <authorList>
            <person name="Rachmania M.K."/>
            <person name="Ningsih F."/>
            <person name="Sakai Y."/>
            <person name="Yabe S."/>
            <person name="Yokota A."/>
            <person name="Sjamsuridzal W."/>
        </authorList>
    </citation>
    <scope>NUCLEOTIDE SEQUENCE [LARGE SCALE GENOMIC DNA]</scope>
    <source>
        <strain evidence="5 6">S3.2.2.5</strain>
    </source>
</reference>
<evidence type="ECO:0000256" key="1">
    <source>
        <dbReference type="ARBA" id="ARBA00001946"/>
    </source>
</evidence>
<comment type="caution">
    <text evidence="5">The sequence shown here is derived from an EMBL/GenBank/DDBJ whole genome shotgun (WGS) entry which is preliminary data.</text>
</comment>
<dbReference type="InterPro" id="IPR036849">
    <property type="entry name" value="Enolase-like_C_sf"/>
</dbReference>